<keyword evidence="3" id="KW-1185">Reference proteome</keyword>
<dbReference type="Proteomes" id="UP000299102">
    <property type="component" value="Unassembled WGS sequence"/>
</dbReference>
<protein>
    <submittedName>
        <fullName evidence="2">Uncharacterized protein</fullName>
    </submittedName>
</protein>
<organism evidence="2 3">
    <name type="scientific">Eumeta variegata</name>
    <name type="common">Bagworm moth</name>
    <name type="synonym">Eumeta japonica</name>
    <dbReference type="NCBI Taxonomy" id="151549"/>
    <lineage>
        <taxon>Eukaryota</taxon>
        <taxon>Metazoa</taxon>
        <taxon>Ecdysozoa</taxon>
        <taxon>Arthropoda</taxon>
        <taxon>Hexapoda</taxon>
        <taxon>Insecta</taxon>
        <taxon>Pterygota</taxon>
        <taxon>Neoptera</taxon>
        <taxon>Endopterygota</taxon>
        <taxon>Lepidoptera</taxon>
        <taxon>Glossata</taxon>
        <taxon>Ditrysia</taxon>
        <taxon>Tineoidea</taxon>
        <taxon>Psychidae</taxon>
        <taxon>Oiketicinae</taxon>
        <taxon>Eumeta</taxon>
    </lineage>
</organism>
<gene>
    <name evidence="2" type="ORF">EVAR_83807_1</name>
</gene>
<dbReference type="AlphaFoldDB" id="A0A4C1WET4"/>
<proteinExistence type="predicted"/>
<dbReference type="EMBL" id="BGZK01000553">
    <property type="protein sequence ID" value="GBP49858.1"/>
    <property type="molecule type" value="Genomic_DNA"/>
</dbReference>
<evidence type="ECO:0000256" key="1">
    <source>
        <dbReference type="SAM" id="MobiDB-lite"/>
    </source>
</evidence>
<feature type="region of interest" description="Disordered" evidence="1">
    <location>
        <begin position="77"/>
        <end position="104"/>
    </location>
</feature>
<accession>A0A4C1WET4</accession>
<evidence type="ECO:0000313" key="2">
    <source>
        <dbReference type="EMBL" id="GBP49858.1"/>
    </source>
</evidence>
<name>A0A4C1WET4_EUMVA</name>
<comment type="caution">
    <text evidence="2">The sequence shown here is derived from an EMBL/GenBank/DDBJ whole genome shotgun (WGS) entry which is preliminary data.</text>
</comment>
<sequence length="104" mass="11261">MLKGMRTRHPAARGRPRAYVSDCSVSESSMISSAVTMSPSCSVGRPRPAAVLLRHQATFREAVKALELKATSLSRSGRFLIGPSRSPPRLKGFSVLSPHSDKKL</sequence>
<reference evidence="2 3" key="1">
    <citation type="journal article" date="2019" name="Commun. Biol.">
        <title>The bagworm genome reveals a unique fibroin gene that provides high tensile strength.</title>
        <authorList>
            <person name="Kono N."/>
            <person name="Nakamura H."/>
            <person name="Ohtoshi R."/>
            <person name="Tomita M."/>
            <person name="Numata K."/>
            <person name="Arakawa K."/>
        </authorList>
    </citation>
    <scope>NUCLEOTIDE SEQUENCE [LARGE SCALE GENOMIC DNA]</scope>
</reference>
<evidence type="ECO:0000313" key="3">
    <source>
        <dbReference type="Proteomes" id="UP000299102"/>
    </source>
</evidence>